<dbReference type="Pfam" id="PF00574">
    <property type="entry name" value="CLP_protease"/>
    <property type="match status" value="1"/>
</dbReference>
<sequence>MRAGANDPAGGSAIGARACSVLRGRPLPCHALNDSGHRGAGDELRRVRANAPRDRGTPQPARAGPVASGAGRVEGSLMVADLRTAANTPRPAGPGCCAKGKAPGPSDPRVEVPVGGEVPAGHRFKIWSGIGDGANVLDLTEAIDAGAKLIDLHSPGGDHATAAGLASLIAEHALSVECHSAESAAVLVLAAGKRRTLAANGWIGLHRVWTACAGGSDELAAAAEHCRRLDDLYAQALERWSSWTAEQWLEAMRAGRVLDAEQALAAGLIDRIGPASDRLAKRPERIE</sequence>
<name>A0A540VNC7_9GAMM</name>
<comment type="caution">
    <text evidence="2">The sequence shown here is derived from an EMBL/GenBank/DDBJ whole genome shotgun (WGS) entry which is preliminary data.</text>
</comment>
<feature type="region of interest" description="Disordered" evidence="1">
    <location>
        <begin position="89"/>
        <end position="111"/>
    </location>
</feature>
<dbReference type="SUPFAM" id="SSF52096">
    <property type="entry name" value="ClpP/crotonase"/>
    <property type="match status" value="1"/>
</dbReference>
<organism evidence="2 3">
    <name type="scientific">Spiribacter salinus</name>
    <dbReference type="NCBI Taxonomy" id="1335746"/>
    <lineage>
        <taxon>Bacteria</taxon>
        <taxon>Pseudomonadati</taxon>
        <taxon>Pseudomonadota</taxon>
        <taxon>Gammaproteobacteria</taxon>
        <taxon>Chromatiales</taxon>
        <taxon>Ectothiorhodospiraceae</taxon>
        <taxon>Spiribacter</taxon>
    </lineage>
</organism>
<dbReference type="InterPro" id="IPR029045">
    <property type="entry name" value="ClpP/crotonase-like_dom_sf"/>
</dbReference>
<dbReference type="InterPro" id="IPR023562">
    <property type="entry name" value="ClpP/TepA"/>
</dbReference>
<evidence type="ECO:0008006" key="4">
    <source>
        <dbReference type="Google" id="ProtNLM"/>
    </source>
</evidence>
<feature type="region of interest" description="Disordered" evidence="1">
    <location>
        <begin position="50"/>
        <end position="69"/>
    </location>
</feature>
<proteinExistence type="predicted"/>
<dbReference type="AlphaFoldDB" id="A0A540VNC7"/>
<protein>
    <recommendedName>
        <fullName evidence="4">ATP-dependent Clp protease proteolytic subunit</fullName>
    </recommendedName>
</protein>
<feature type="non-terminal residue" evidence="2">
    <location>
        <position position="287"/>
    </location>
</feature>
<dbReference type="EMBL" id="VIFK01000239">
    <property type="protein sequence ID" value="TQE98270.1"/>
    <property type="molecule type" value="Genomic_DNA"/>
</dbReference>
<reference evidence="2 3" key="1">
    <citation type="submission" date="2019-06" db="EMBL/GenBank/DDBJ databases">
        <title>Metagenome assembled Genome of Spiribacter salinus SL48-SHIP from the microbial mat of Salt Lake 48 (Novosibirsk region, Russia).</title>
        <authorList>
            <person name="Shipova A."/>
            <person name="Rozanov A.S."/>
            <person name="Bryanskaya A.V."/>
            <person name="Peltek S.E."/>
        </authorList>
    </citation>
    <scope>NUCLEOTIDE SEQUENCE [LARGE SCALE GENOMIC DNA]</scope>
    <source>
        <strain evidence="2">SL48-SHIP-2</strain>
    </source>
</reference>
<dbReference type="Proteomes" id="UP000315400">
    <property type="component" value="Unassembled WGS sequence"/>
</dbReference>
<gene>
    <name evidence="2" type="ORF">FKY71_14750</name>
</gene>
<evidence type="ECO:0000256" key="1">
    <source>
        <dbReference type="SAM" id="MobiDB-lite"/>
    </source>
</evidence>
<evidence type="ECO:0000313" key="3">
    <source>
        <dbReference type="Proteomes" id="UP000315400"/>
    </source>
</evidence>
<accession>A0A540VNC7</accession>
<dbReference type="Gene3D" id="3.90.226.10">
    <property type="entry name" value="2-enoyl-CoA Hydratase, Chain A, domain 1"/>
    <property type="match status" value="1"/>
</dbReference>
<evidence type="ECO:0000313" key="2">
    <source>
        <dbReference type="EMBL" id="TQE98270.1"/>
    </source>
</evidence>